<evidence type="ECO:0000313" key="11">
    <source>
        <dbReference type="Proteomes" id="UP000182125"/>
    </source>
</evidence>
<gene>
    <name evidence="5" type="primary">vapC</name>
    <name evidence="7" type="ORF">A3L14_05565</name>
    <name evidence="8" type="ORF">AMR53_02570</name>
    <name evidence="9" type="ORF">SAMN05216170_0844</name>
</gene>
<organism evidence="8 10">
    <name type="scientific">Thermococcus thioreducens</name>
    <dbReference type="NCBI Taxonomy" id="277988"/>
    <lineage>
        <taxon>Archaea</taxon>
        <taxon>Methanobacteriati</taxon>
        <taxon>Methanobacteriota</taxon>
        <taxon>Thermococci</taxon>
        <taxon>Thermococcales</taxon>
        <taxon>Thermococcaceae</taxon>
        <taxon>Thermococcus</taxon>
    </lineage>
</organism>
<evidence type="ECO:0000259" key="6">
    <source>
        <dbReference type="SMART" id="SM00670"/>
    </source>
</evidence>
<dbReference type="GO" id="GO:0003677">
    <property type="term" value="F:DNA binding"/>
    <property type="evidence" value="ECO:0007669"/>
    <property type="project" value="UniProtKB-KW"/>
</dbReference>
<dbReference type="GeneID" id="33333871"/>
<keyword evidence="4 5" id="KW-0378">Hydrolase</keyword>
<dbReference type="CDD" id="cd09854">
    <property type="entry name" value="PIN_VapC-like"/>
    <property type="match status" value="1"/>
</dbReference>
<name>A0A0Q2M5D7_9EURY</name>
<evidence type="ECO:0000256" key="1">
    <source>
        <dbReference type="ARBA" id="ARBA00022649"/>
    </source>
</evidence>
<keyword evidence="1 5" id="KW-1277">Toxin-antitoxin system</keyword>
<feature type="binding site" evidence="5">
    <location>
        <position position="106"/>
    </location>
    <ligand>
        <name>Mg(2+)</name>
        <dbReference type="ChEBI" id="CHEBI:18420"/>
    </ligand>
</feature>
<evidence type="ECO:0000256" key="5">
    <source>
        <dbReference type="HAMAP-Rule" id="MF_00265"/>
    </source>
</evidence>
<comment type="cofactor">
    <cofactor evidence="5">
        <name>Mg(2+)</name>
        <dbReference type="ChEBI" id="CHEBI:18420"/>
    </cofactor>
</comment>
<evidence type="ECO:0000313" key="9">
    <source>
        <dbReference type="EMBL" id="SEV91646.1"/>
    </source>
</evidence>
<dbReference type="Proteomes" id="UP000051862">
    <property type="component" value="Unassembled WGS sequence"/>
</dbReference>
<dbReference type="EC" id="3.1.-.-" evidence="5"/>
<keyword evidence="5" id="KW-0800">Toxin</keyword>
<dbReference type="OrthoDB" id="41298at2157"/>
<evidence type="ECO:0000256" key="3">
    <source>
        <dbReference type="ARBA" id="ARBA00022723"/>
    </source>
</evidence>
<dbReference type="InterPro" id="IPR022907">
    <property type="entry name" value="VapC_family"/>
</dbReference>
<dbReference type="EMBL" id="LIXN01000003">
    <property type="protein sequence ID" value="KQH83122.1"/>
    <property type="molecule type" value="Genomic_DNA"/>
</dbReference>
<feature type="domain" description="PIN" evidence="6">
    <location>
        <begin position="1"/>
        <end position="130"/>
    </location>
</feature>
<dbReference type="PANTHER" id="PTHR42188:SF1">
    <property type="entry name" value="23S RRNA-SPECIFIC ENDONUCLEASE VAPC20"/>
    <property type="match status" value="1"/>
</dbReference>
<dbReference type="GO" id="GO:0016075">
    <property type="term" value="P:rRNA catabolic process"/>
    <property type="evidence" value="ECO:0007669"/>
    <property type="project" value="TreeGrafter"/>
</dbReference>
<evidence type="ECO:0000313" key="8">
    <source>
        <dbReference type="EMBL" id="KQH83122.1"/>
    </source>
</evidence>
<evidence type="ECO:0000256" key="2">
    <source>
        <dbReference type="ARBA" id="ARBA00022722"/>
    </source>
</evidence>
<keyword evidence="8" id="KW-0238">DNA-binding</keyword>
<dbReference type="Pfam" id="PF01850">
    <property type="entry name" value="PIN"/>
    <property type="match status" value="1"/>
</dbReference>
<proteinExistence type="inferred from homology"/>
<evidence type="ECO:0000313" key="12">
    <source>
        <dbReference type="Proteomes" id="UP000250136"/>
    </source>
</evidence>
<keyword evidence="3 5" id="KW-0479">Metal-binding</keyword>
<dbReference type="SUPFAM" id="SSF88723">
    <property type="entry name" value="PIN domain-like"/>
    <property type="match status" value="1"/>
</dbReference>
<dbReference type="PANTHER" id="PTHR42188">
    <property type="entry name" value="23S RRNA-SPECIFIC ENDONUCLEASE VAPC20"/>
    <property type="match status" value="1"/>
</dbReference>
<dbReference type="Gene3D" id="3.40.50.1010">
    <property type="entry name" value="5'-nuclease"/>
    <property type="match status" value="1"/>
</dbReference>
<dbReference type="GO" id="GO:0016787">
    <property type="term" value="F:hydrolase activity"/>
    <property type="evidence" value="ECO:0007669"/>
    <property type="project" value="UniProtKB-KW"/>
</dbReference>
<dbReference type="InterPro" id="IPR002716">
    <property type="entry name" value="PIN_dom"/>
</dbReference>
<dbReference type="KEGG" id="ttd:A3L14_05565"/>
<sequence length="138" mass="15447">MRFIDANVFIYAFLKPRKEPPGNVKLIKKKAQDILGRISGGERVVTTVVHLSEVANVIESRGGKRKAAEVLLAILTIENIEVLPVSAGDYLKASLIAEERDLGMNDALAYIKMKELGIEEIYTFDRDFEKLDVTVVRE</sequence>
<reference evidence="8 10" key="1">
    <citation type="submission" date="2015-08" db="EMBL/GenBank/DDBJ databases">
        <title>Thermococcus thioreducens DSM 14981 genome sequencing.</title>
        <authorList>
            <person name="Hong S.-J."/>
            <person name="Kim M.-C."/>
            <person name="Shin J.-H."/>
        </authorList>
    </citation>
    <scope>NUCLEOTIDE SEQUENCE [LARGE SCALE GENOMIC DNA]</scope>
    <source>
        <strain evidence="8 10">DSM 14981</strain>
    </source>
</reference>
<evidence type="ECO:0000313" key="7">
    <source>
        <dbReference type="EMBL" id="ASJ12391.1"/>
    </source>
</evidence>
<dbReference type="RefSeq" id="WP_055428778.1">
    <property type="nucleotide sequence ID" value="NZ_CP015105.1"/>
</dbReference>
<dbReference type="AlphaFoldDB" id="A0A0Q2M5D7"/>
<dbReference type="GO" id="GO:0000287">
    <property type="term" value="F:magnesium ion binding"/>
    <property type="evidence" value="ECO:0007669"/>
    <property type="project" value="UniProtKB-UniRule"/>
</dbReference>
<dbReference type="EMBL" id="CP015105">
    <property type="protein sequence ID" value="ASJ12391.1"/>
    <property type="molecule type" value="Genomic_DNA"/>
</dbReference>
<dbReference type="Proteomes" id="UP000250136">
    <property type="component" value="Chromosome"/>
</dbReference>
<dbReference type="SMART" id="SM00670">
    <property type="entry name" value="PINc"/>
    <property type="match status" value="1"/>
</dbReference>
<keyword evidence="12" id="KW-1185">Reference proteome</keyword>
<keyword evidence="5" id="KW-0460">Magnesium</keyword>
<protein>
    <recommendedName>
        <fullName evidence="5">Ribonuclease VapC</fullName>
        <shortName evidence="5">RNase VapC</shortName>
        <ecNumber evidence="5">3.1.-.-</ecNumber>
    </recommendedName>
    <alternativeName>
        <fullName evidence="5">Putative toxin VapC</fullName>
    </alternativeName>
</protein>
<dbReference type="EMBL" id="FOIW01000001">
    <property type="protein sequence ID" value="SEV91646.1"/>
    <property type="molecule type" value="Genomic_DNA"/>
</dbReference>
<feature type="binding site" evidence="5">
    <location>
        <position position="5"/>
    </location>
    <ligand>
        <name>Mg(2+)</name>
        <dbReference type="ChEBI" id="CHEBI:18420"/>
    </ligand>
</feature>
<dbReference type="PATRIC" id="fig|277988.4.peg.546"/>
<dbReference type="InterPro" id="IPR039018">
    <property type="entry name" value="VapC20-like"/>
</dbReference>
<dbReference type="STRING" id="277988.SAMN05216170_0844"/>
<evidence type="ECO:0000256" key="4">
    <source>
        <dbReference type="ARBA" id="ARBA00022801"/>
    </source>
</evidence>
<reference evidence="7 12" key="2">
    <citation type="submission" date="2016-04" db="EMBL/GenBank/DDBJ databases">
        <title>Complete genome sequence of Thermococcus thioreducens type strain OGL-20P.</title>
        <authorList>
            <person name="Oger P.M."/>
        </authorList>
    </citation>
    <scope>NUCLEOTIDE SEQUENCE [LARGE SCALE GENOMIC DNA]</scope>
    <source>
        <strain evidence="7 12">OGL-20P</strain>
    </source>
</reference>
<dbReference type="InterPro" id="IPR029060">
    <property type="entry name" value="PIN-like_dom_sf"/>
</dbReference>
<comment type="similarity">
    <text evidence="5">Belongs to the PINc/VapC protein family.</text>
</comment>
<reference evidence="9 11" key="3">
    <citation type="submission" date="2016-10" db="EMBL/GenBank/DDBJ databases">
        <authorList>
            <person name="de Groot N.N."/>
        </authorList>
    </citation>
    <scope>NUCLEOTIDE SEQUENCE [LARGE SCALE GENOMIC DNA]</scope>
    <source>
        <strain evidence="9 11">OGL-20</strain>
    </source>
</reference>
<comment type="function">
    <text evidence="5">Toxic component of a toxin-antitoxin (TA) system. An RNase.</text>
</comment>
<dbReference type="GO" id="GO:0090729">
    <property type="term" value="F:toxin activity"/>
    <property type="evidence" value="ECO:0007669"/>
    <property type="project" value="UniProtKB-KW"/>
</dbReference>
<dbReference type="HAMAP" id="MF_00265">
    <property type="entry name" value="VapC_Nob1"/>
    <property type="match status" value="1"/>
</dbReference>
<keyword evidence="2 5" id="KW-0540">Nuclease</keyword>
<accession>A0A0Q2M5D7</accession>
<dbReference type="GO" id="GO:0004521">
    <property type="term" value="F:RNA endonuclease activity"/>
    <property type="evidence" value="ECO:0007669"/>
    <property type="project" value="InterPro"/>
</dbReference>
<evidence type="ECO:0000313" key="10">
    <source>
        <dbReference type="Proteomes" id="UP000051862"/>
    </source>
</evidence>
<dbReference type="Proteomes" id="UP000182125">
    <property type="component" value="Unassembled WGS sequence"/>
</dbReference>